<reference evidence="2" key="2">
    <citation type="submission" date="2020-05" db="UniProtKB">
        <authorList>
            <consortium name="EnsemblMetazoa"/>
        </authorList>
    </citation>
    <scope>IDENTIFICATION</scope>
</reference>
<sequence>MYTEPAAPTEAAKDCVRQSAIADGKASEIQYCPARGARASGKLEAQPKV</sequence>
<name>A0A084VY10_ANOSI</name>
<dbReference type="EnsemblMetazoa" id="ASIC010606-RA">
    <property type="protein sequence ID" value="ASIC010606-PA"/>
    <property type="gene ID" value="ASIC010606"/>
</dbReference>
<evidence type="ECO:0000313" key="1">
    <source>
        <dbReference type="EMBL" id="KFB42854.1"/>
    </source>
</evidence>
<dbReference type="AlphaFoldDB" id="A0A084VY10"/>
<accession>A0A084VY10</accession>
<keyword evidence="3" id="KW-1185">Reference proteome</keyword>
<dbReference type="EMBL" id="KE525226">
    <property type="protein sequence ID" value="KFB42854.1"/>
    <property type="molecule type" value="Genomic_DNA"/>
</dbReference>
<proteinExistence type="predicted"/>
<reference evidence="1 3" key="1">
    <citation type="journal article" date="2014" name="BMC Genomics">
        <title>Genome sequence of Anopheles sinensis provides insight into genetics basis of mosquito competence for malaria parasites.</title>
        <authorList>
            <person name="Zhou D."/>
            <person name="Zhang D."/>
            <person name="Ding G."/>
            <person name="Shi L."/>
            <person name="Hou Q."/>
            <person name="Ye Y."/>
            <person name="Xu Y."/>
            <person name="Zhou H."/>
            <person name="Xiong C."/>
            <person name="Li S."/>
            <person name="Yu J."/>
            <person name="Hong S."/>
            <person name="Yu X."/>
            <person name="Zou P."/>
            <person name="Chen C."/>
            <person name="Chang X."/>
            <person name="Wang W."/>
            <person name="Lv Y."/>
            <person name="Sun Y."/>
            <person name="Ma L."/>
            <person name="Shen B."/>
            <person name="Zhu C."/>
        </authorList>
    </citation>
    <scope>NUCLEOTIDE SEQUENCE [LARGE SCALE GENOMIC DNA]</scope>
</reference>
<evidence type="ECO:0000313" key="2">
    <source>
        <dbReference type="EnsemblMetazoa" id="ASIC010606-PA"/>
    </source>
</evidence>
<gene>
    <name evidence="1" type="ORF">ZHAS_00010606</name>
</gene>
<evidence type="ECO:0000313" key="3">
    <source>
        <dbReference type="Proteomes" id="UP000030765"/>
    </source>
</evidence>
<dbReference type="EMBL" id="ATLV01018239">
    <property type="status" value="NOT_ANNOTATED_CDS"/>
    <property type="molecule type" value="Genomic_DNA"/>
</dbReference>
<dbReference type="VEuPathDB" id="VectorBase:ASIC010606"/>
<protein>
    <submittedName>
        <fullName evidence="1 2">ABC transporter substrate-binding protein</fullName>
    </submittedName>
</protein>
<organism evidence="1">
    <name type="scientific">Anopheles sinensis</name>
    <name type="common">Mosquito</name>
    <dbReference type="NCBI Taxonomy" id="74873"/>
    <lineage>
        <taxon>Eukaryota</taxon>
        <taxon>Metazoa</taxon>
        <taxon>Ecdysozoa</taxon>
        <taxon>Arthropoda</taxon>
        <taxon>Hexapoda</taxon>
        <taxon>Insecta</taxon>
        <taxon>Pterygota</taxon>
        <taxon>Neoptera</taxon>
        <taxon>Endopterygota</taxon>
        <taxon>Diptera</taxon>
        <taxon>Nematocera</taxon>
        <taxon>Culicoidea</taxon>
        <taxon>Culicidae</taxon>
        <taxon>Anophelinae</taxon>
        <taxon>Anopheles</taxon>
    </lineage>
</organism>
<dbReference type="Proteomes" id="UP000030765">
    <property type="component" value="Unassembled WGS sequence"/>
</dbReference>